<dbReference type="Proteomes" id="UP001472677">
    <property type="component" value="Unassembled WGS sequence"/>
</dbReference>
<dbReference type="EMBL" id="JBBPBM010000005">
    <property type="protein sequence ID" value="KAK8583771.1"/>
    <property type="molecule type" value="Genomic_DNA"/>
</dbReference>
<protein>
    <submittedName>
        <fullName evidence="1">Uncharacterized protein</fullName>
    </submittedName>
</protein>
<gene>
    <name evidence="1" type="ORF">V6N12_068030</name>
</gene>
<comment type="caution">
    <text evidence="1">The sequence shown here is derived from an EMBL/GenBank/DDBJ whole genome shotgun (WGS) entry which is preliminary data.</text>
</comment>
<accession>A0ABR2FNV4</accession>
<evidence type="ECO:0000313" key="2">
    <source>
        <dbReference type="Proteomes" id="UP001472677"/>
    </source>
</evidence>
<sequence length="153" mass="17790">MKKICAYYERLRCSFARCDDVDIVRTNTSWGNGLHVEDDVWATVVVRIGLVNNQLVRDCVQTNSIVENVWTYVVARKGLVDEQHVWGYVQPEPNQSESIYSAYEPRVHMYKVNYVAMRDPEHEAFVFSSSLALNYVELELMTQYKTKMIRIGS</sequence>
<keyword evidence="2" id="KW-1185">Reference proteome</keyword>
<organism evidence="1 2">
    <name type="scientific">Hibiscus sabdariffa</name>
    <name type="common">roselle</name>
    <dbReference type="NCBI Taxonomy" id="183260"/>
    <lineage>
        <taxon>Eukaryota</taxon>
        <taxon>Viridiplantae</taxon>
        <taxon>Streptophyta</taxon>
        <taxon>Embryophyta</taxon>
        <taxon>Tracheophyta</taxon>
        <taxon>Spermatophyta</taxon>
        <taxon>Magnoliopsida</taxon>
        <taxon>eudicotyledons</taxon>
        <taxon>Gunneridae</taxon>
        <taxon>Pentapetalae</taxon>
        <taxon>rosids</taxon>
        <taxon>malvids</taxon>
        <taxon>Malvales</taxon>
        <taxon>Malvaceae</taxon>
        <taxon>Malvoideae</taxon>
        <taxon>Hibiscus</taxon>
    </lineage>
</organism>
<name>A0ABR2FNV4_9ROSI</name>
<proteinExistence type="predicted"/>
<evidence type="ECO:0000313" key="1">
    <source>
        <dbReference type="EMBL" id="KAK8583771.1"/>
    </source>
</evidence>
<reference evidence="1 2" key="1">
    <citation type="journal article" date="2024" name="G3 (Bethesda)">
        <title>Genome assembly of Hibiscus sabdariffa L. provides insights into metabolisms of medicinal natural products.</title>
        <authorList>
            <person name="Kim T."/>
        </authorList>
    </citation>
    <scope>NUCLEOTIDE SEQUENCE [LARGE SCALE GENOMIC DNA]</scope>
    <source>
        <strain evidence="1">TK-2024</strain>
        <tissue evidence="1">Old leaves</tissue>
    </source>
</reference>